<gene>
    <name evidence="1" type="primary">SEPT7</name>
    <name evidence="1" type="ORF">GBF38_020846</name>
</gene>
<accession>A0ACB7FF79</accession>
<proteinExistence type="predicted"/>
<organism evidence="1 2">
    <name type="scientific">Nibea albiflora</name>
    <name type="common">Yellow drum</name>
    <name type="synonym">Corvina albiflora</name>
    <dbReference type="NCBI Taxonomy" id="240163"/>
    <lineage>
        <taxon>Eukaryota</taxon>
        <taxon>Metazoa</taxon>
        <taxon>Chordata</taxon>
        <taxon>Craniata</taxon>
        <taxon>Vertebrata</taxon>
        <taxon>Euteleostomi</taxon>
        <taxon>Actinopterygii</taxon>
        <taxon>Neopterygii</taxon>
        <taxon>Teleostei</taxon>
        <taxon>Neoteleostei</taxon>
        <taxon>Acanthomorphata</taxon>
        <taxon>Eupercaria</taxon>
        <taxon>Sciaenidae</taxon>
        <taxon>Nibea</taxon>
    </lineage>
</organism>
<sequence>MCTFGRPLCRVNVNCVSVRLLLLTSARERGEWKVGTGRREMGRFIRREAFSERNEGGESGLGKSTLINSLFLTDLYSKDYPGPSQRIKKTVQV</sequence>
<dbReference type="Proteomes" id="UP000805704">
    <property type="component" value="Chromosome 12"/>
</dbReference>
<evidence type="ECO:0000313" key="2">
    <source>
        <dbReference type="Proteomes" id="UP000805704"/>
    </source>
</evidence>
<keyword evidence="2" id="KW-1185">Reference proteome</keyword>
<feature type="non-terminal residue" evidence="1">
    <location>
        <position position="93"/>
    </location>
</feature>
<dbReference type="EMBL" id="CM024800">
    <property type="protein sequence ID" value="KAG8012897.1"/>
    <property type="molecule type" value="Genomic_DNA"/>
</dbReference>
<comment type="caution">
    <text evidence="1">The sequence shown here is derived from an EMBL/GenBank/DDBJ whole genome shotgun (WGS) entry which is preliminary data.</text>
</comment>
<name>A0ACB7FF79_NIBAL</name>
<protein>
    <submittedName>
        <fullName evidence="1">Septin-7</fullName>
    </submittedName>
</protein>
<reference evidence="1" key="1">
    <citation type="submission" date="2020-04" db="EMBL/GenBank/DDBJ databases">
        <title>A chromosome-scale assembly and high-density genetic map of the yellow drum (Nibea albiflora) genome.</title>
        <authorList>
            <person name="Xu D."/>
            <person name="Zhang W."/>
            <person name="Chen R."/>
            <person name="Tan P."/>
            <person name="Wang L."/>
            <person name="Song H."/>
            <person name="Tian L."/>
            <person name="Zhu Q."/>
            <person name="Wang B."/>
        </authorList>
    </citation>
    <scope>NUCLEOTIDE SEQUENCE</scope>
    <source>
        <strain evidence="1">ZJHYS-2018</strain>
    </source>
</reference>
<evidence type="ECO:0000313" key="1">
    <source>
        <dbReference type="EMBL" id="KAG8012897.1"/>
    </source>
</evidence>